<name>A0A392SN22_9FABA</name>
<evidence type="ECO:0000313" key="1">
    <source>
        <dbReference type="EMBL" id="MCI50079.1"/>
    </source>
</evidence>
<evidence type="ECO:0000313" key="2">
    <source>
        <dbReference type="Proteomes" id="UP000265520"/>
    </source>
</evidence>
<dbReference type="AlphaFoldDB" id="A0A392SN22"/>
<reference evidence="1 2" key="1">
    <citation type="journal article" date="2018" name="Front. Plant Sci.">
        <title>Red Clover (Trifolium pratense) and Zigzag Clover (T. medium) - A Picture of Genomic Similarities and Differences.</title>
        <authorList>
            <person name="Dluhosova J."/>
            <person name="Istvanek J."/>
            <person name="Nedelnik J."/>
            <person name="Repkova J."/>
        </authorList>
    </citation>
    <scope>NUCLEOTIDE SEQUENCE [LARGE SCALE GENOMIC DNA]</scope>
    <source>
        <strain evidence="2">cv. 10/8</strain>
        <tissue evidence="1">Leaf</tissue>
    </source>
</reference>
<proteinExistence type="predicted"/>
<accession>A0A392SN22</accession>
<organism evidence="1 2">
    <name type="scientific">Trifolium medium</name>
    <dbReference type="NCBI Taxonomy" id="97028"/>
    <lineage>
        <taxon>Eukaryota</taxon>
        <taxon>Viridiplantae</taxon>
        <taxon>Streptophyta</taxon>
        <taxon>Embryophyta</taxon>
        <taxon>Tracheophyta</taxon>
        <taxon>Spermatophyta</taxon>
        <taxon>Magnoliopsida</taxon>
        <taxon>eudicotyledons</taxon>
        <taxon>Gunneridae</taxon>
        <taxon>Pentapetalae</taxon>
        <taxon>rosids</taxon>
        <taxon>fabids</taxon>
        <taxon>Fabales</taxon>
        <taxon>Fabaceae</taxon>
        <taxon>Papilionoideae</taxon>
        <taxon>50 kb inversion clade</taxon>
        <taxon>NPAAA clade</taxon>
        <taxon>Hologalegina</taxon>
        <taxon>IRL clade</taxon>
        <taxon>Trifolieae</taxon>
        <taxon>Trifolium</taxon>
    </lineage>
</organism>
<sequence>MLLRSGIGKLLLVDFDQ</sequence>
<protein>
    <submittedName>
        <fullName evidence="1">Uncharacterized protein</fullName>
    </submittedName>
</protein>
<feature type="non-terminal residue" evidence="1">
    <location>
        <position position="17"/>
    </location>
</feature>
<dbReference type="Proteomes" id="UP000265520">
    <property type="component" value="Unassembled WGS sequence"/>
</dbReference>
<comment type="caution">
    <text evidence="1">The sequence shown here is derived from an EMBL/GenBank/DDBJ whole genome shotgun (WGS) entry which is preliminary data.</text>
</comment>
<dbReference type="EMBL" id="LXQA010411108">
    <property type="protein sequence ID" value="MCI50079.1"/>
    <property type="molecule type" value="Genomic_DNA"/>
</dbReference>
<keyword evidence="2" id="KW-1185">Reference proteome</keyword>